<dbReference type="InterPro" id="IPR025875">
    <property type="entry name" value="Leu-rich_rpt_4"/>
</dbReference>
<keyword evidence="3" id="KW-0812">Transmembrane</keyword>
<evidence type="ECO:0000256" key="7">
    <source>
        <dbReference type="ARBA" id="ARBA00023136"/>
    </source>
</evidence>
<dbReference type="FunFam" id="3.80.10.10:FF:000129">
    <property type="entry name" value="Leucine-rich repeat receptor-like kinase"/>
    <property type="match status" value="1"/>
</dbReference>
<reference evidence="10 11" key="1">
    <citation type="submission" date="2020-10" db="EMBL/GenBank/DDBJ databases">
        <title>The Coptis chinensis genome and diversification of protoberbering-type alkaloids.</title>
        <authorList>
            <person name="Wang B."/>
            <person name="Shu S."/>
            <person name="Song C."/>
            <person name="Liu Y."/>
        </authorList>
    </citation>
    <scope>NUCLEOTIDE SEQUENCE [LARGE SCALE GENOMIC DNA]</scope>
    <source>
        <strain evidence="10">HL-2020</strain>
        <tissue evidence="10">Leaf</tissue>
    </source>
</reference>
<evidence type="ECO:0000313" key="11">
    <source>
        <dbReference type="Proteomes" id="UP000631114"/>
    </source>
</evidence>
<comment type="caution">
    <text evidence="10">The sequence shown here is derived from an EMBL/GenBank/DDBJ whole genome shotgun (WGS) entry which is preliminary data.</text>
</comment>
<keyword evidence="4 8" id="KW-0732">Signal</keyword>
<feature type="domain" description="Leucine-rich repeat-containing N-terminal plant-type" evidence="9">
    <location>
        <begin position="21"/>
        <end position="56"/>
    </location>
</feature>
<dbReference type="Gene3D" id="3.80.10.10">
    <property type="entry name" value="Ribonuclease Inhibitor"/>
    <property type="match status" value="1"/>
</dbReference>
<dbReference type="EMBL" id="JADFTS010000001">
    <property type="protein sequence ID" value="KAF9625070.1"/>
    <property type="molecule type" value="Genomic_DNA"/>
</dbReference>
<protein>
    <recommendedName>
        <fullName evidence="9">Leucine-rich repeat-containing N-terminal plant-type domain-containing protein</fullName>
    </recommendedName>
</protein>
<sequence>MFLSVLYVVLTVTYSHTSADTYWFLRIKSKFVDTEGVLDSWSPGANICSWNGLKCSANFTQVVSLNLSGSGLAGSISPEVSHIISLQTLDLSSNFLIGTIPPELGQLENLKELHLYSNFISGKIPAEIGLFEELASS</sequence>
<dbReference type="Pfam" id="PF12799">
    <property type="entry name" value="LRR_4"/>
    <property type="match status" value="1"/>
</dbReference>
<evidence type="ECO:0000256" key="8">
    <source>
        <dbReference type="SAM" id="SignalP"/>
    </source>
</evidence>
<dbReference type="SUPFAM" id="SSF52058">
    <property type="entry name" value="L domain-like"/>
    <property type="match status" value="1"/>
</dbReference>
<evidence type="ECO:0000256" key="6">
    <source>
        <dbReference type="ARBA" id="ARBA00022989"/>
    </source>
</evidence>
<keyword evidence="6" id="KW-1133">Transmembrane helix</keyword>
<keyword evidence="7" id="KW-0472">Membrane</keyword>
<dbReference type="InterPro" id="IPR032675">
    <property type="entry name" value="LRR_dom_sf"/>
</dbReference>
<organism evidence="10 11">
    <name type="scientific">Coptis chinensis</name>
    <dbReference type="NCBI Taxonomy" id="261450"/>
    <lineage>
        <taxon>Eukaryota</taxon>
        <taxon>Viridiplantae</taxon>
        <taxon>Streptophyta</taxon>
        <taxon>Embryophyta</taxon>
        <taxon>Tracheophyta</taxon>
        <taxon>Spermatophyta</taxon>
        <taxon>Magnoliopsida</taxon>
        <taxon>Ranunculales</taxon>
        <taxon>Ranunculaceae</taxon>
        <taxon>Coptidoideae</taxon>
        <taxon>Coptis</taxon>
    </lineage>
</organism>
<evidence type="ECO:0000256" key="5">
    <source>
        <dbReference type="ARBA" id="ARBA00022737"/>
    </source>
</evidence>
<comment type="subcellular location">
    <subcellularLocation>
        <location evidence="1">Membrane</location>
        <topology evidence="1">Single-pass membrane protein</topology>
    </subcellularLocation>
</comment>
<evidence type="ECO:0000256" key="2">
    <source>
        <dbReference type="ARBA" id="ARBA00022614"/>
    </source>
</evidence>
<proteinExistence type="predicted"/>
<evidence type="ECO:0000256" key="4">
    <source>
        <dbReference type="ARBA" id="ARBA00022729"/>
    </source>
</evidence>
<evidence type="ECO:0000256" key="1">
    <source>
        <dbReference type="ARBA" id="ARBA00004167"/>
    </source>
</evidence>
<keyword evidence="2" id="KW-0433">Leucine-rich repeat</keyword>
<keyword evidence="5" id="KW-0677">Repeat</keyword>
<feature type="signal peptide" evidence="8">
    <location>
        <begin position="1"/>
        <end position="19"/>
    </location>
</feature>
<dbReference type="OrthoDB" id="1303056at2759"/>
<dbReference type="AlphaFoldDB" id="A0A835ITY6"/>
<dbReference type="GO" id="GO:0016020">
    <property type="term" value="C:membrane"/>
    <property type="evidence" value="ECO:0007669"/>
    <property type="project" value="UniProtKB-SubCell"/>
</dbReference>
<accession>A0A835ITY6</accession>
<dbReference type="Proteomes" id="UP000631114">
    <property type="component" value="Unassembled WGS sequence"/>
</dbReference>
<gene>
    <name evidence="10" type="ORF">IFM89_017873</name>
</gene>
<feature type="chain" id="PRO_5032519694" description="Leucine-rich repeat-containing N-terminal plant-type domain-containing protein" evidence="8">
    <location>
        <begin position="20"/>
        <end position="137"/>
    </location>
</feature>
<evidence type="ECO:0000256" key="3">
    <source>
        <dbReference type="ARBA" id="ARBA00022692"/>
    </source>
</evidence>
<dbReference type="Pfam" id="PF08263">
    <property type="entry name" value="LRRNT_2"/>
    <property type="match status" value="1"/>
</dbReference>
<dbReference type="InterPro" id="IPR013210">
    <property type="entry name" value="LRR_N_plant-typ"/>
</dbReference>
<keyword evidence="11" id="KW-1185">Reference proteome</keyword>
<dbReference type="PANTHER" id="PTHR47988">
    <property type="entry name" value="SOMATIC EMBRYOGENESIS RECEPTOR KINASE 1"/>
    <property type="match status" value="1"/>
</dbReference>
<name>A0A835ITY6_9MAGN</name>
<evidence type="ECO:0000259" key="9">
    <source>
        <dbReference type="Pfam" id="PF08263"/>
    </source>
</evidence>
<evidence type="ECO:0000313" key="10">
    <source>
        <dbReference type="EMBL" id="KAF9625070.1"/>
    </source>
</evidence>